<dbReference type="Gene3D" id="2.70.70.10">
    <property type="entry name" value="Glucose Permease (Domain IIA)"/>
    <property type="match status" value="1"/>
</dbReference>
<feature type="signal peptide" evidence="1">
    <location>
        <begin position="1"/>
        <end position="18"/>
    </location>
</feature>
<sequence>MLRAALAALLLWAAPARAEIDAAETAARAAEMLEQAGFALLEAEGARDRVEALTQTVRAYEEGLLALREGMRQAALREQTILLVFEAERDRLGRLLGVLQTIEQAPAPLLLMHPEGALGTARSGMILSDVTPAVAEEARALRTQLQELATLRALQDGALTQLSAALERAQDARTQLSQAIADRRMLPENFIRDEAAMADLIGSVDSLDALAALLAADPPEAAPDLPDFAGARGTLDLPVLGTVLRRFGEADAAGVTRPGLVLATRPRALVTAPWPATVRYGGPLLDYGNVIILEPEGGYLLVLAGLGTLYAAAGDIVAADGPLGLMPGDPGGDSEELIVAAPQSGGGGLTETLYMELRAAGAPVDPADWFTATGRD</sequence>
<dbReference type="InterPro" id="IPR011055">
    <property type="entry name" value="Dup_hybrid_motif"/>
</dbReference>
<keyword evidence="3" id="KW-1185">Reference proteome</keyword>
<keyword evidence="1" id="KW-0732">Signal</keyword>
<dbReference type="AlphaFoldDB" id="A0A7X6JZI1"/>
<comment type="caution">
    <text evidence="2">The sequence shown here is derived from an EMBL/GenBank/DDBJ whole genome shotgun (WGS) entry which is preliminary data.</text>
</comment>
<evidence type="ECO:0000256" key="1">
    <source>
        <dbReference type="SAM" id="SignalP"/>
    </source>
</evidence>
<reference evidence="2 3" key="1">
    <citation type="submission" date="2020-04" db="EMBL/GenBank/DDBJ databases">
        <authorList>
            <person name="Yoon J."/>
        </authorList>
    </citation>
    <scope>NUCLEOTIDE SEQUENCE [LARGE SCALE GENOMIC DNA]</scope>
    <source>
        <strain evidence="2 3">KMU-115</strain>
    </source>
</reference>
<protein>
    <submittedName>
        <fullName evidence="2">Peptidase M23</fullName>
    </submittedName>
</protein>
<dbReference type="EMBL" id="JAAZQQ010000003">
    <property type="protein sequence ID" value="NKX45205.1"/>
    <property type="molecule type" value="Genomic_DNA"/>
</dbReference>
<name>A0A7X6JZI1_9RHOB</name>
<dbReference type="Proteomes" id="UP000526408">
    <property type="component" value="Unassembled WGS sequence"/>
</dbReference>
<proteinExistence type="predicted"/>
<gene>
    <name evidence="2" type="ORF">HCU73_11425</name>
</gene>
<accession>A0A7X6JZI1</accession>
<evidence type="ECO:0000313" key="2">
    <source>
        <dbReference type="EMBL" id="NKX45205.1"/>
    </source>
</evidence>
<dbReference type="RefSeq" id="WP_168623723.1">
    <property type="nucleotide sequence ID" value="NZ_JAAZQQ010000003.1"/>
</dbReference>
<organism evidence="2 3">
    <name type="scientific">Roseicyclus persicicus</name>
    <dbReference type="NCBI Taxonomy" id="2650661"/>
    <lineage>
        <taxon>Bacteria</taxon>
        <taxon>Pseudomonadati</taxon>
        <taxon>Pseudomonadota</taxon>
        <taxon>Alphaproteobacteria</taxon>
        <taxon>Rhodobacterales</taxon>
        <taxon>Roseobacteraceae</taxon>
        <taxon>Roseicyclus</taxon>
    </lineage>
</organism>
<evidence type="ECO:0000313" key="3">
    <source>
        <dbReference type="Proteomes" id="UP000526408"/>
    </source>
</evidence>
<dbReference type="SUPFAM" id="SSF51261">
    <property type="entry name" value="Duplicated hybrid motif"/>
    <property type="match status" value="1"/>
</dbReference>
<feature type="chain" id="PRO_5031331450" evidence="1">
    <location>
        <begin position="19"/>
        <end position="376"/>
    </location>
</feature>